<sequence>MIRYRVTIALGAWALATAAAFSASSAGGERPTEAEARTYFAEADRFLNTKCSHYGADCLNAASKAVYNLIALKNYSKAEAYLDRYPTSFRSDLGYKCDGMWWQDKKKNTVYKTNYWTARYIVSTNLGNSGRKVEDQFLYGFLCEALGFNNSRGAAPTGEFPTSIDDYVVMAAKISGRRRADELKRFNTDIAQLYRQTWIKTFDQRLPYNKQIALQLGLAKNAKDEAIRQGFSGLFVQVLDEQVQVERYRLQLAEKTK</sequence>
<feature type="signal peptide" evidence="1">
    <location>
        <begin position="1"/>
        <end position="22"/>
    </location>
</feature>
<protein>
    <recommendedName>
        <fullName evidence="4">DUF1311 domain-containing protein</fullName>
    </recommendedName>
</protein>
<evidence type="ECO:0000313" key="2">
    <source>
        <dbReference type="EMBL" id="ANL87099.1"/>
    </source>
</evidence>
<evidence type="ECO:0000256" key="1">
    <source>
        <dbReference type="SAM" id="SignalP"/>
    </source>
</evidence>
<dbReference type="Proteomes" id="UP000078551">
    <property type="component" value="Plasmid pRphaN771a"/>
</dbReference>
<feature type="chain" id="PRO_5046964695" description="DUF1311 domain-containing protein" evidence="1">
    <location>
        <begin position="23"/>
        <end position="257"/>
    </location>
</feature>
<evidence type="ECO:0000313" key="3">
    <source>
        <dbReference type="Proteomes" id="UP000078551"/>
    </source>
</evidence>
<keyword evidence="1" id="KW-0732">Signal</keyword>
<gene>
    <name evidence="2" type="ORF">AMC81_PA00078</name>
</gene>
<dbReference type="RefSeq" id="WP_150129133.1">
    <property type="nucleotide sequence ID" value="NZ_CP013569.1"/>
</dbReference>
<keyword evidence="2" id="KW-0614">Plasmid</keyword>
<accession>A0ABN4QTJ9</accession>
<proteinExistence type="predicted"/>
<organism evidence="2 3">
    <name type="scientific">Rhizobium phaseoli</name>
    <dbReference type="NCBI Taxonomy" id="396"/>
    <lineage>
        <taxon>Bacteria</taxon>
        <taxon>Pseudomonadati</taxon>
        <taxon>Pseudomonadota</taxon>
        <taxon>Alphaproteobacteria</taxon>
        <taxon>Hyphomicrobiales</taxon>
        <taxon>Rhizobiaceae</taxon>
        <taxon>Rhizobium/Agrobacterium group</taxon>
        <taxon>Rhizobium</taxon>
    </lineage>
</organism>
<dbReference type="EMBL" id="CP013569">
    <property type="protein sequence ID" value="ANL87099.1"/>
    <property type="molecule type" value="Genomic_DNA"/>
</dbReference>
<keyword evidence="3" id="KW-1185">Reference proteome</keyword>
<geneLocation type="plasmid" evidence="2 3">
    <name>pRphaN771a</name>
</geneLocation>
<evidence type="ECO:0008006" key="4">
    <source>
        <dbReference type="Google" id="ProtNLM"/>
    </source>
</evidence>
<reference evidence="2 3" key="1">
    <citation type="submission" date="2015-11" db="EMBL/GenBank/DDBJ databases">
        <title>The limits of bacterial species coexistence and the symbiotic plasmid transference in sympatric Rhizobium populations.</title>
        <authorList>
            <person name="Perez-Carrascal O.M."/>
            <person name="VanInsberghe D."/>
            <person name="Juarez S."/>
            <person name="Polz M.F."/>
            <person name="Vinuesa P."/>
            <person name="Gonzalez V."/>
        </authorList>
    </citation>
    <scope>NUCLEOTIDE SEQUENCE [LARGE SCALE GENOMIC DNA]</scope>
    <source>
        <strain evidence="2 3">N771</strain>
        <plasmid evidence="2 3">pRphaN771a</plasmid>
    </source>
</reference>
<name>A0ABN4QTJ9_9HYPH</name>